<proteinExistence type="predicted"/>
<name>A0A9P0P274_ACAOB</name>
<reference evidence="1" key="1">
    <citation type="submission" date="2022-03" db="EMBL/GenBank/DDBJ databases">
        <authorList>
            <person name="Sayadi A."/>
        </authorList>
    </citation>
    <scope>NUCLEOTIDE SEQUENCE</scope>
</reference>
<keyword evidence="2" id="KW-1185">Reference proteome</keyword>
<evidence type="ECO:0000313" key="2">
    <source>
        <dbReference type="Proteomes" id="UP001152888"/>
    </source>
</evidence>
<comment type="caution">
    <text evidence="1">The sequence shown here is derived from an EMBL/GenBank/DDBJ whole genome shotgun (WGS) entry which is preliminary data.</text>
</comment>
<evidence type="ECO:0000313" key="1">
    <source>
        <dbReference type="EMBL" id="CAH1966863.1"/>
    </source>
</evidence>
<dbReference type="AlphaFoldDB" id="A0A9P0P274"/>
<gene>
    <name evidence="1" type="ORF">ACAOBT_LOCUS7074</name>
</gene>
<accession>A0A9P0P274</accession>
<sequence>MSNAEVPPGASRRRSQNVCMLHAHVFPSQSPCGVPPFPCIPL</sequence>
<dbReference type="Proteomes" id="UP001152888">
    <property type="component" value="Unassembled WGS sequence"/>
</dbReference>
<dbReference type="EMBL" id="CAKOFQ010006738">
    <property type="protein sequence ID" value="CAH1966863.1"/>
    <property type="molecule type" value="Genomic_DNA"/>
</dbReference>
<protein>
    <submittedName>
        <fullName evidence="1">Uncharacterized protein</fullName>
    </submittedName>
</protein>
<organism evidence="1 2">
    <name type="scientific">Acanthoscelides obtectus</name>
    <name type="common">Bean weevil</name>
    <name type="synonym">Bruchus obtectus</name>
    <dbReference type="NCBI Taxonomy" id="200917"/>
    <lineage>
        <taxon>Eukaryota</taxon>
        <taxon>Metazoa</taxon>
        <taxon>Ecdysozoa</taxon>
        <taxon>Arthropoda</taxon>
        <taxon>Hexapoda</taxon>
        <taxon>Insecta</taxon>
        <taxon>Pterygota</taxon>
        <taxon>Neoptera</taxon>
        <taxon>Endopterygota</taxon>
        <taxon>Coleoptera</taxon>
        <taxon>Polyphaga</taxon>
        <taxon>Cucujiformia</taxon>
        <taxon>Chrysomeloidea</taxon>
        <taxon>Chrysomelidae</taxon>
        <taxon>Bruchinae</taxon>
        <taxon>Bruchini</taxon>
        <taxon>Acanthoscelides</taxon>
    </lineage>
</organism>